<dbReference type="NCBIfam" id="TIGR01856">
    <property type="entry name" value="hisJ_fam"/>
    <property type="match status" value="1"/>
</dbReference>
<dbReference type="NCBIfam" id="NF005996">
    <property type="entry name" value="PRK08123.1"/>
    <property type="match status" value="1"/>
</dbReference>
<comment type="pathway">
    <text evidence="1 8">Amino-acid biosynthesis; L-histidine biosynthesis; L-histidine from 5-phospho-alpha-D-ribose 1-diphosphate: step 8/9.</text>
</comment>
<evidence type="ECO:0000256" key="5">
    <source>
        <dbReference type="ARBA" id="ARBA00022801"/>
    </source>
</evidence>
<evidence type="ECO:0000313" key="10">
    <source>
        <dbReference type="EMBL" id="MFD0870116.1"/>
    </source>
</evidence>
<dbReference type="InterPro" id="IPR016195">
    <property type="entry name" value="Pol/histidinol_Pase-like"/>
</dbReference>
<keyword evidence="4 8" id="KW-0028">Amino-acid biosynthesis</keyword>
<dbReference type="Pfam" id="PF02811">
    <property type="entry name" value="PHP"/>
    <property type="match status" value="1"/>
</dbReference>
<evidence type="ECO:0000256" key="7">
    <source>
        <dbReference type="ARBA" id="ARBA00049158"/>
    </source>
</evidence>
<feature type="domain" description="PHP" evidence="9">
    <location>
        <begin position="8"/>
        <end position="223"/>
    </location>
</feature>
<proteinExistence type="inferred from homology"/>
<dbReference type="InterPro" id="IPR004013">
    <property type="entry name" value="PHP_dom"/>
</dbReference>
<evidence type="ECO:0000256" key="6">
    <source>
        <dbReference type="ARBA" id="ARBA00023102"/>
    </source>
</evidence>
<dbReference type="Proteomes" id="UP001597120">
    <property type="component" value="Unassembled WGS sequence"/>
</dbReference>
<dbReference type="RefSeq" id="WP_379288626.1">
    <property type="nucleotide sequence ID" value="NZ_JBHTIU010000039.1"/>
</dbReference>
<evidence type="ECO:0000256" key="4">
    <source>
        <dbReference type="ARBA" id="ARBA00022605"/>
    </source>
</evidence>
<dbReference type="Gene3D" id="3.20.20.140">
    <property type="entry name" value="Metal-dependent hydrolases"/>
    <property type="match status" value="1"/>
</dbReference>
<comment type="caution">
    <text evidence="10">The sequence shown here is derived from an EMBL/GenBank/DDBJ whole genome shotgun (WGS) entry which is preliminary data.</text>
</comment>
<dbReference type="EMBL" id="JBHTIU010000039">
    <property type="protein sequence ID" value="MFD0870116.1"/>
    <property type="molecule type" value="Genomic_DNA"/>
</dbReference>
<protein>
    <recommendedName>
        <fullName evidence="3 8">Histidinol-phosphatase</fullName>
        <shortName evidence="8">HolPase</shortName>
        <ecNumber evidence="3 8">3.1.3.15</ecNumber>
    </recommendedName>
</protein>
<evidence type="ECO:0000313" key="11">
    <source>
        <dbReference type="Proteomes" id="UP001597120"/>
    </source>
</evidence>
<accession>A0ABW3DAX5</accession>
<dbReference type="PANTHER" id="PTHR21039">
    <property type="entry name" value="HISTIDINOL PHOSPHATASE-RELATED"/>
    <property type="match status" value="1"/>
</dbReference>
<name>A0ABW3DAX5_9BACL</name>
<sequence length="281" mass="31955">MNSILKWDGHTHTAFCPHGTSAELGLYLDRAVQLGFTRYTVSEHSPLPKHWMKNEQLQRELAMEASELPAYFDYVKNYKNRYEGVLEIWTGMEIDYLPGKPQYSLELAEQCHHEVEDWVVSLHFLPGKDGMRCIDYTPQDFEEGLIAYYGSMEKVVDEYYNELEQGVALAAKLPGSRRLGHVNLIEKFHKALPPIDPDQIRKRLDGLLPKLAEAGVGIDVNTAGLRVPTCGQPYVPGWFIGRCLEMGIPLVFGSDAHRPEHVGEGWNYYEESIASFRSARP</sequence>
<dbReference type="GO" id="GO:0004401">
    <property type="term" value="F:histidinol-phosphatase activity"/>
    <property type="evidence" value="ECO:0007669"/>
    <property type="project" value="UniProtKB-EC"/>
</dbReference>
<evidence type="ECO:0000256" key="2">
    <source>
        <dbReference type="ARBA" id="ARBA00009152"/>
    </source>
</evidence>
<evidence type="ECO:0000256" key="8">
    <source>
        <dbReference type="RuleBase" id="RU366003"/>
    </source>
</evidence>
<dbReference type="PANTHER" id="PTHR21039:SF0">
    <property type="entry name" value="HISTIDINOL-PHOSPHATASE"/>
    <property type="match status" value="1"/>
</dbReference>
<dbReference type="SUPFAM" id="SSF89550">
    <property type="entry name" value="PHP domain-like"/>
    <property type="match status" value="1"/>
</dbReference>
<dbReference type="InterPro" id="IPR010140">
    <property type="entry name" value="Histidinol_P_phosphatase_HisJ"/>
</dbReference>
<keyword evidence="6 8" id="KW-0368">Histidine biosynthesis</keyword>
<gene>
    <name evidence="10" type="primary">hisJ</name>
    <name evidence="10" type="ORF">ACFQ03_13220</name>
</gene>
<comment type="catalytic activity">
    <reaction evidence="7 8">
        <text>L-histidinol phosphate + H2O = L-histidinol + phosphate</text>
        <dbReference type="Rhea" id="RHEA:14465"/>
        <dbReference type="ChEBI" id="CHEBI:15377"/>
        <dbReference type="ChEBI" id="CHEBI:43474"/>
        <dbReference type="ChEBI" id="CHEBI:57699"/>
        <dbReference type="ChEBI" id="CHEBI:57980"/>
        <dbReference type="EC" id="3.1.3.15"/>
    </reaction>
</comment>
<dbReference type="EC" id="3.1.3.15" evidence="3 8"/>
<keyword evidence="5 8" id="KW-0378">Hydrolase</keyword>
<comment type="similarity">
    <text evidence="2 8">Belongs to the PHP hydrolase family. HisK subfamily.</text>
</comment>
<dbReference type="CDD" id="cd12110">
    <property type="entry name" value="PHP_HisPPase_Hisj_like"/>
    <property type="match status" value="1"/>
</dbReference>
<reference evidence="11" key="1">
    <citation type="journal article" date="2019" name="Int. J. Syst. Evol. Microbiol.">
        <title>The Global Catalogue of Microorganisms (GCM) 10K type strain sequencing project: providing services to taxonomists for standard genome sequencing and annotation.</title>
        <authorList>
            <consortium name="The Broad Institute Genomics Platform"/>
            <consortium name="The Broad Institute Genome Sequencing Center for Infectious Disease"/>
            <person name="Wu L."/>
            <person name="Ma J."/>
        </authorList>
    </citation>
    <scope>NUCLEOTIDE SEQUENCE [LARGE SCALE GENOMIC DNA]</scope>
    <source>
        <strain evidence="11">CCUG 57263</strain>
    </source>
</reference>
<evidence type="ECO:0000259" key="9">
    <source>
        <dbReference type="Pfam" id="PF02811"/>
    </source>
</evidence>
<keyword evidence="11" id="KW-1185">Reference proteome</keyword>
<organism evidence="10 11">
    <name type="scientific">Paenibacillus residui</name>
    <dbReference type="NCBI Taxonomy" id="629724"/>
    <lineage>
        <taxon>Bacteria</taxon>
        <taxon>Bacillati</taxon>
        <taxon>Bacillota</taxon>
        <taxon>Bacilli</taxon>
        <taxon>Bacillales</taxon>
        <taxon>Paenibacillaceae</taxon>
        <taxon>Paenibacillus</taxon>
    </lineage>
</organism>
<evidence type="ECO:0000256" key="1">
    <source>
        <dbReference type="ARBA" id="ARBA00004970"/>
    </source>
</evidence>
<dbReference type="Pfam" id="PF13263">
    <property type="entry name" value="PHP_C"/>
    <property type="match status" value="1"/>
</dbReference>
<evidence type="ECO:0000256" key="3">
    <source>
        <dbReference type="ARBA" id="ARBA00013085"/>
    </source>
</evidence>